<evidence type="ECO:0000259" key="6">
    <source>
        <dbReference type="PROSITE" id="PS50043"/>
    </source>
</evidence>
<protein>
    <submittedName>
        <fullName evidence="8">DNA-binding NarL/FixJ family response regulator</fullName>
    </submittedName>
</protein>
<feature type="modified residue" description="4-aspartylphosphate" evidence="5">
    <location>
        <position position="61"/>
    </location>
</feature>
<keyword evidence="1 5" id="KW-0597">Phosphoprotein</keyword>
<comment type="caution">
    <text evidence="8">The sequence shown here is derived from an EMBL/GenBank/DDBJ whole genome shotgun (WGS) entry which is preliminary data.</text>
</comment>
<dbReference type="SMART" id="SM00448">
    <property type="entry name" value="REC"/>
    <property type="match status" value="1"/>
</dbReference>
<accession>A0ABS4X1K9</accession>
<keyword evidence="2" id="KW-0805">Transcription regulation</keyword>
<evidence type="ECO:0000256" key="5">
    <source>
        <dbReference type="PROSITE-ProRule" id="PRU00169"/>
    </source>
</evidence>
<reference evidence="8 9" key="1">
    <citation type="submission" date="2021-03" db="EMBL/GenBank/DDBJ databases">
        <title>Sequencing the genomes of 1000 actinobacteria strains.</title>
        <authorList>
            <person name="Klenk H.-P."/>
        </authorList>
    </citation>
    <scope>NUCLEOTIDE SEQUENCE [LARGE SCALE GENOMIC DNA]</scope>
    <source>
        <strain evidence="8 9">DSM 14566</strain>
    </source>
</reference>
<dbReference type="PRINTS" id="PR00038">
    <property type="entry name" value="HTHLUXR"/>
</dbReference>
<dbReference type="Pfam" id="PF00072">
    <property type="entry name" value="Response_reg"/>
    <property type="match status" value="1"/>
</dbReference>
<evidence type="ECO:0000256" key="2">
    <source>
        <dbReference type="ARBA" id="ARBA00023015"/>
    </source>
</evidence>
<dbReference type="PROSITE" id="PS50110">
    <property type="entry name" value="RESPONSE_REGULATORY"/>
    <property type="match status" value="1"/>
</dbReference>
<dbReference type="GO" id="GO:0003677">
    <property type="term" value="F:DNA binding"/>
    <property type="evidence" value="ECO:0007669"/>
    <property type="project" value="UniProtKB-KW"/>
</dbReference>
<sequence length="226" mass="24327">MSPPEQADIRVLIVDDQSMIRGGFEALLDAQEGLQVVGTAADGAGITEIVRRLRPDVVLMDIRMPQVGGLDATRTVLAMPGTPPKIIMLTTFDADEYVFAALRAGASGFLLKDSTPEELVQAVRVVAGGDSLLAPRVTRALIADFVARPERSPRPDASLSALTDRELDVLRLVAQGLANREIAEELVMAEQTVKSHVSRMLTKLSLRDRTQLVVAAYESGLVRAGE</sequence>
<dbReference type="EMBL" id="JAGIOD010000001">
    <property type="protein sequence ID" value="MBP2382278.1"/>
    <property type="molecule type" value="Genomic_DNA"/>
</dbReference>
<keyword evidence="3 8" id="KW-0238">DNA-binding</keyword>
<dbReference type="SUPFAM" id="SSF52172">
    <property type="entry name" value="CheY-like"/>
    <property type="match status" value="1"/>
</dbReference>
<dbReference type="Proteomes" id="UP001519290">
    <property type="component" value="Unassembled WGS sequence"/>
</dbReference>
<dbReference type="PROSITE" id="PS00622">
    <property type="entry name" value="HTH_LUXR_1"/>
    <property type="match status" value="1"/>
</dbReference>
<dbReference type="SUPFAM" id="SSF46894">
    <property type="entry name" value="C-terminal effector domain of the bipartite response regulators"/>
    <property type="match status" value="1"/>
</dbReference>
<feature type="domain" description="HTH luxR-type" evidence="6">
    <location>
        <begin position="155"/>
        <end position="220"/>
    </location>
</feature>
<dbReference type="CDD" id="cd06170">
    <property type="entry name" value="LuxR_C_like"/>
    <property type="match status" value="1"/>
</dbReference>
<dbReference type="InterPro" id="IPR001789">
    <property type="entry name" value="Sig_transdc_resp-reg_receiver"/>
</dbReference>
<evidence type="ECO:0000259" key="7">
    <source>
        <dbReference type="PROSITE" id="PS50110"/>
    </source>
</evidence>
<keyword evidence="4" id="KW-0804">Transcription</keyword>
<evidence type="ECO:0000256" key="1">
    <source>
        <dbReference type="ARBA" id="ARBA00022553"/>
    </source>
</evidence>
<evidence type="ECO:0000256" key="4">
    <source>
        <dbReference type="ARBA" id="ARBA00023163"/>
    </source>
</evidence>
<dbReference type="SMART" id="SM00421">
    <property type="entry name" value="HTH_LUXR"/>
    <property type="match status" value="1"/>
</dbReference>
<feature type="domain" description="Response regulatory" evidence="7">
    <location>
        <begin position="10"/>
        <end position="127"/>
    </location>
</feature>
<dbReference type="PANTHER" id="PTHR43214">
    <property type="entry name" value="TWO-COMPONENT RESPONSE REGULATOR"/>
    <property type="match status" value="1"/>
</dbReference>
<dbReference type="PROSITE" id="PS50043">
    <property type="entry name" value="HTH_LUXR_2"/>
    <property type="match status" value="1"/>
</dbReference>
<evidence type="ECO:0000313" key="9">
    <source>
        <dbReference type="Proteomes" id="UP001519290"/>
    </source>
</evidence>
<dbReference type="InterPro" id="IPR058245">
    <property type="entry name" value="NreC/VraR/RcsB-like_REC"/>
</dbReference>
<dbReference type="InterPro" id="IPR039420">
    <property type="entry name" value="WalR-like"/>
</dbReference>
<organism evidence="8 9">
    <name type="scientific">Brachybacterium sacelli</name>
    <dbReference type="NCBI Taxonomy" id="173364"/>
    <lineage>
        <taxon>Bacteria</taxon>
        <taxon>Bacillati</taxon>
        <taxon>Actinomycetota</taxon>
        <taxon>Actinomycetes</taxon>
        <taxon>Micrococcales</taxon>
        <taxon>Dermabacteraceae</taxon>
        <taxon>Brachybacterium</taxon>
    </lineage>
</organism>
<dbReference type="InterPro" id="IPR011006">
    <property type="entry name" value="CheY-like_superfamily"/>
</dbReference>
<dbReference type="InterPro" id="IPR016032">
    <property type="entry name" value="Sig_transdc_resp-reg_C-effctor"/>
</dbReference>
<evidence type="ECO:0000313" key="8">
    <source>
        <dbReference type="EMBL" id="MBP2382278.1"/>
    </source>
</evidence>
<dbReference type="InterPro" id="IPR000792">
    <property type="entry name" value="Tscrpt_reg_LuxR_C"/>
</dbReference>
<proteinExistence type="predicted"/>
<keyword evidence="9" id="KW-1185">Reference proteome</keyword>
<gene>
    <name evidence="8" type="ORF">JOF43_002235</name>
</gene>
<name>A0ABS4X1K9_9MICO</name>
<evidence type="ECO:0000256" key="3">
    <source>
        <dbReference type="ARBA" id="ARBA00023125"/>
    </source>
</evidence>
<dbReference type="RefSeq" id="WP_209902028.1">
    <property type="nucleotide sequence ID" value="NZ_BAAAJW010000003.1"/>
</dbReference>
<dbReference type="PANTHER" id="PTHR43214:SF24">
    <property type="entry name" value="TRANSCRIPTIONAL REGULATORY PROTEIN NARL-RELATED"/>
    <property type="match status" value="1"/>
</dbReference>
<dbReference type="Gene3D" id="3.40.50.2300">
    <property type="match status" value="1"/>
</dbReference>
<dbReference type="CDD" id="cd17535">
    <property type="entry name" value="REC_NarL-like"/>
    <property type="match status" value="1"/>
</dbReference>
<dbReference type="Pfam" id="PF00196">
    <property type="entry name" value="GerE"/>
    <property type="match status" value="1"/>
</dbReference>